<evidence type="ECO:0000256" key="4">
    <source>
        <dbReference type="ARBA" id="ARBA00022692"/>
    </source>
</evidence>
<organism evidence="9 10">
    <name type="scientific">Klenkia soli</name>
    <dbReference type="NCBI Taxonomy" id="1052260"/>
    <lineage>
        <taxon>Bacteria</taxon>
        <taxon>Bacillati</taxon>
        <taxon>Actinomycetota</taxon>
        <taxon>Actinomycetes</taxon>
        <taxon>Geodermatophilales</taxon>
        <taxon>Geodermatophilaceae</taxon>
        <taxon>Klenkia</taxon>
    </lineage>
</organism>
<feature type="transmembrane region" description="Helical" evidence="7">
    <location>
        <begin position="234"/>
        <end position="260"/>
    </location>
</feature>
<dbReference type="Pfam" id="PF00528">
    <property type="entry name" value="BPD_transp_1"/>
    <property type="match status" value="1"/>
</dbReference>
<keyword evidence="3" id="KW-1003">Cell membrane</keyword>
<keyword evidence="2 7" id="KW-0813">Transport</keyword>
<evidence type="ECO:0000256" key="6">
    <source>
        <dbReference type="ARBA" id="ARBA00023136"/>
    </source>
</evidence>
<dbReference type="OrthoDB" id="5169641at2"/>
<keyword evidence="4 7" id="KW-0812">Transmembrane</keyword>
<accession>A0A1H0JDN1</accession>
<sequence>MLRIVLRRLLWAVPLVLGVSLVVFLLASLVPGDPARTILGESATPDAVAALRTELGLDRPWYEQYLSWLGGLAHGDLGTSVFTGEPVTTALNSRLAVTLALVLTTVVVCSVVGVAVGVVGALRGGITARVLDVVSLAGIALPSFWVALVLVSVFAVKLRWFPATGYVSPDQSLGGWASSLVLPVVSLGLLGVAVIAKQTRDAALTVLESDHVAVLRANGLPETRLVLGHVLRNASIPVVSAIGVVFVGSLDATVFVENVFVLPGLGSRATQATVDHDVSVILGIGVYFTLVVVLVNLLVDVAYGLLDPKVRTA</sequence>
<keyword evidence="6 7" id="KW-0472">Membrane</keyword>
<proteinExistence type="inferred from homology"/>
<evidence type="ECO:0000313" key="9">
    <source>
        <dbReference type="EMBL" id="SDO41848.1"/>
    </source>
</evidence>
<feature type="transmembrane region" description="Helical" evidence="7">
    <location>
        <begin position="9"/>
        <end position="30"/>
    </location>
</feature>
<feature type="transmembrane region" description="Helical" evidence="7">
    <location>
        <begin position="280"/>
        <end position="306"/>
    </location>
</feature>
<reference evidence="10" key="1">
    <citation type="submission" date="2016-10" db="EMBL/GenBank/DDBJ databases">
        <authorList>
            <person name="Varghese N."/>
            <person name="Submissions S."/>
        </authorList>
    </citation>
    <scope>NUCLEOTIDE SEQUENCE [LARGE SCALE GENOMIC DNA]</scope>
    <source>
        <strain evidence="10">DSM 45843</strain>
    </source>
</reference>
<name>A0A1H0JDN1_9ACTN</name>
<keyword evidence="5 7" id="KW-1133">Transmembrane helix</keyword>
<keyword evidence="10" id="KW-1185">Reference proteome</keyword>
<gene>
    <name evidence="9" type="ORF">SAMN05660199_01947</name>
</gene>
<comment type="similarity">
    <text evidence="7">Belongs to the binding-protein-dependent transport system permease family.</text>
</comment>
<dbReference type="Pfam" id="PF19300">
    <property type="entry name" value="BPD_transp_1_N"/>
    <property type="match status" value="1"/>
</dbReference>
<dbReference type="GO" id="GO:0005886">
    <property type="term" value="C:plasma membrane"/>
    <property type="evidence" value="ECO:0007669"/>
    <property type="project" value="UniProtKB-SubCell"/>
</dbReference>
<dbReference type="STRING" id="1052260.SAMN05660199_01947"/>
<evidence type="ECO:0000256" key="1">
    <source>
        <dbReference type="ARBA" id="ARBA00004651"/>
    </source>
</evidence>
<feature type="transmembrane region" description="Helical" evidence="7">
    <location>
        <begin position="134"/>
        <end position="156"/>
    </location>
</feature>
<dbReference type="PANTHER" id="PTHR43163:SF6">
    <property type="entry name" value="DIPEPTIDE TRANSPORT SYSTEM PERMEASE PROTEIN DPPB-RELATED"/>
    <property type="match status" value="1"/>
</dbReference>
<evidence type="ECO:0000256" key="7">
    <source>
        <dbReference type="RuleBase" id="RU363032"/>
    </source>
</evidence>
<dbReference type="CDD" id="cd06261">
    <property type="entry name" value="TM_PBP2"/>
    <property type="match status" value="1"/>
</dbReference>
<feature type="domain" description="ABC transmembrane type-1" evidence="8">
    <location>
        <begin position="95"/>
        <end position="299"/>
    </location>
</feature>
<protein>
    <submittedName>
        <fullName evidence="9">Peptide/nickel transport system permease protein</fullName>
    </submittedName>
</protein>
<evidence type="ECO:0000259" key="8">
    <source>
        <dbReference type="PROSITE" id="PS50928"/>
    </source>
</evidence>
<dbReference type="InterPro" id="IPR035906">
    <property type="entry name" value="MetI-like_sf"/>
</dbReference>
<dbReference type="SUPFAM" id="SSF161098">
    <property type="entry name" value="MetI-like"/>
    <property type="match status" value="1"/>
</dbReference>
<dbReference type="Gene3D" id="1.10.3720.10">
    <property type="entry name" value="MetI-like"/>
    <property type="match status" value="1"/>
</dbReference>
<dbReference type="AlphaFoldDB" id="A0A1H0JDN1"/>
<evidence type="ECO:0000313" key="10">
    <source>
        <dbReference type="Proteomes" id="UP000199088"/>
    </source>
</evidence>
<evidence type="ECO:0000256" key="5">
    <source>
        <dbReference type="ARBA" id="ARBA00022989"/>
    </source>
</evidence>
<dbReference type="InterPro" id="IPR000515">
    <property type="entry name" value="MetI-like"/>
</dbReference>
<comment type="subcellular location">
    <subcellularLocation>
        <location evidence="1 7">Cell membrane</location>
        <topology evidence="1 7">Multi-pass membrane protein</topology>
    </subcellularLocation>
</comment>
<dbReference type="PANTHER" id="PTHR43163">
    <property type="entry name" value="DIPEPTIDE TRANSPORT SYSTEM PERMEASE PROTEIN DPPB-RELATED"/>
    <property type="match status" value="1"/>
</dbReference>
<dbReference type="PROSITE" id="PS50928">
    <property type="entry name" value="ABC_TM1"/>
    <property type="match status" value="1"/>
</dbReference>
<dbReference type="EMBL" id="FNIR01000005">
    <property type="protein sequence ID" value="SDO41848.1"/>
    <property type="molecule type" value="Genomic_DNA"/>
</dbReference>
<dbReference type="Proteomes" id="UP000199088">
    <property type="component" value="Unassembled WGS sequence"/>
</dbReference>
<evidence type="ECO:0000256" key="2">
    <source>
        <dbReference type="ARBA" id="ARBA00022448"/>
    </source>
</evidence>
<feature type="transmembrane region" description="Helical" evidence="7">
    <location>
        <begin position="95"/>
        <end position="122"/>
    </location>
</feature>
<dbReference type="InterPro" id="IPR045621">
    <property type="entry name" value="BPD_transp_1_N"/>
</dbReference>
<dbReference type="RefSeq" id="WP_091243912.1">
    <property type="nucleotide sequence ID" value="NZ_FNIR01000005.1"/>
</dbReference>
<evidence type="ECO:0000256" key="3">
    <source>
        <dbReference type="ARBA" id="ARBA00022475"/>
    </source>
</evidence>
<dbReference type="GO" id="GO:0055085">
    <property type="term" value="P:transmembrane transport"/>
    <property type="evidence" value="ECO:0007669"/>
    <property type="project" value="InterPro"/>
</dbReference>
<feature type="transmembrane region" description="Helical" evidence="7">
    <location>
        <begin position="176"/>
        <end position="196"/>
    </location>
</feature>